<evidence type="ECO:0000256" key="6">
    <source>
        <dbReference type="ARBA" id="ARBA00051388"/>
    </source>
</evidence>
<dbReference type="EC" id="1.3.99.41" evidence="8"/>
<feature type="domain" description="Acyl-CoA dehydrogenase/oxidase C-terminal" evidence="11">
    <location>
        <begin position="284"/>
        <end position="450"/>
    </location>
</feature>
<dbReference type="Gene3D" id="1.10.540.10">
    <property type="entry name" value="Acyl-CoA dehydrogenase/oxidase, N-terminal domain"/>
    <property type="match status" value="1"/>
</dbReference>
<dbReference type="InterPro" id="IPR013786">
    <property type="entry name" value="AcylCoA_DH/ox_N"/>
</dbReference>
<organism evidence="15 16">
    <name type="scientific">Emcibacter nanhaiensis</name>
    <dbReference type="NCBI Taxonomy" id="1505037"/>
    <lineage>
        <taxon>Bacteria</taxon>
        <taxon>Pseudomonadati</taxon>
        <taxon>Pseudomonadota</taxon>
        <taxon>Alphaproteobacteria</taxon>
        <taxon>Emcibacterales</taxon>
        <taxon>Emcibacteraceae</taxon>
        <taxon>Emcibacter</taxon>
    </lineage>
</organism>
<keyword evidence="5 10" id="KW-0560">Oxidoreductase</keyword>
<dbReference type="InterPro" id="IPR052166">
    <property type="entry name" value="Diverse_Acyl-CoA_DH"/>
</dbReference>
<comment type="catalytic activity">
    <reaction evidence="6">
        <text>3-(methylsulfanyl)propanoyl-CoA + oxidized [electron-transfer flavoprotein] + H(+) = 3-(methylsulfanyl)acryloyl-CoA + reduced [electron-transfer flavoprotein]</text>
        <dbReference type="Rhea" id="RHEA:52612"/>
        <dbReference type="Rhea" id="RHEA-COMP:10685"/>
        <dbReference type="Rhea" id="RHEA-COMP:10686"/>
        <dbReference type="ChEBI" id="CHEBI:15378"/>
        <dbReference type="ChEBI" id="CHEBI:57692"/>
        <dbReference type="ChEBI" id="CHEBI:58307"/>
        <dbReference type="ChEBI" id="CHEBI:82815"/>
        <dbReference type="ChEBI" id="CHEBI:84994"/>
        <dbReference type="EC" id="1.3.99.41"/>
    </reaction>
    <physiologicalReaction direction="left-to-right" evidence="6">
        <dbReference type="Rhea" id="RHEA:52613"/>
    </physiologicalReaction>
</comment>
<dbReference type="PANTHER" id="PTHR42803">
    <property type="entry name" value="ACYL-COA DEHYDROGENASE"/>
    <property type="match status" value="1"/>
</dbReference>
<reference evidence="16" key="1">
    <citation type="submission" date="2019-06" db="EMBL/GenBank/DDBJ databases">
        <title>The complete genome of Emcibacter congregatus ZYLT.</title>
        <authorList>
            <person name="Zhao Z."/>
        </authorList>
    </citation>
    <scope>NUCLEOTIDE SEQUENCE [LARGE SCALE GENOMIC DNA]</scope>
    <source>
        <strain evidence="16">MCCC 1A06723</strain>
    </source>
</reference>
<evidence type="ECO:0000313" key="15">
    <source>
        <dbReference type="EMBL" id="TPD57512.1"/>
    </source>
</evidence>
<dbReference type="OrthoDB" id="9807883at2"/>
<gene>
    <name evidence="15" type="ORF">FIV46_15460</name>
</gene>
<proteinExistence type="inferred from homology"/>
<evidence type="ECO:0000259" key="11">
    <source>
        <dbReference type="Pfam" id="PF00441"/>
    </source>
</evidence>
<evidence type="ECO:0000259" key="14">
    <source>
        <dbReference type="Pfam" id="PF12806"/>
    </source>
</evidence>
<dbReference type="SUPFAM" id="SSF47203">
    <property type="entry name" value="Acyl-CoA dehydrogenase C-terminal domain-like"/>
    <property type="match status" value="1"/>
</dbReference>
<dbReference type="InterPro" id="IPR037069">
    <property type="entry name" value="AcylCoA_DH/ox_N_sf"/>
</dbReference>
<evidence type="ECO:0000256" key="5">
    <source>
        <dbReference type="ARBA" id="ARBA00023002"/>
    </source>
</evidence>
<dbReference type="Pfam" id="PF02770">
    <property type="entry name" value="Acyl-CoA_dh_M"/>
    <property type="match status" value="1"/>
</dbReference>
<dbReference type="Pfam" id="PF02771">
    <property type="entry name" value="Acyl-CoA_dh_N"/>
    <property type="match status" value="1"/>
</dbReference>
<dbReference type="EMBL" id="VFIY01000018">
    <property type="protein sequence ID" value="TPD57512.1"/>
    <property type="molecule type" value="Genomic_DNA"/>
</dbReference>
<comment type="caution">
    <text evidence="15">The sequence shown here is derived from an EMBL/GenBank/DDBJ whole genome shotgun (WGS) entry which is preliminary data.</text>
</comment>
<dbReference type="Proteomes" id="UP000319148">
    <property type="component" value="Unassembled WGS sequence"/>
</dbReference>
<protein>
    <recommendedName>
        <fullName evidence="9">3-methylmercaptopropionyl-CoA dehydrogenase</fullName>
        <ecNumber evidence="8">1.3.99.41</ecNumber>
    </recommendedName>
</protein>
<dbReference type="FunFam" id="2.40.110.10:FF:000031">
    <property type="entry name" value="Acyl-CoA dehydrogenase, putative"/>
    <property type="match status" value="1"/>
</dbReference>
<evidence type="ECO:0000256" key="7">
    <source>
        <dbReference type="ARBA" id="ARBA00058683"/>
    </source>
</evidence>
<accession>A0A501PBX9</accession>
<dbReference type="PANTHER" id="PTHR42803:SF1">
    <property type="entry name" value="BROAD-SPECIFICITY LINEAR ACYL-COA DEHYDROGENASE FADE5"/>
    <property type="match status" value="1"/>
</dbReference>
<dbReference type="RefSeq" id="WP_139941827.1">
    <property type="nucleotide sequence ID" value="NZ_JBHSYP010000005.1"/>
</dbReference>
<evidence type="ECO:0000256" key="2">
    <source>
        <dbReference type="ARBA" id="ARBA00009347"/>
    </source>
</evidence>
<comment type="similarity">
    <text evidence="2 10">Belongs to the acyl-CoA dehydrogenase family.</text>
</comment>
<keyword evidence="3 10" id="KW-0285">Flavoprotein</keyword>
<dbReference type="InterPro" id="IPR046373">
    <property type="entry name" value="Acyl-CoA_Oxase/DH_mid-dom_sf"/>
</dbReference>
<evidence type="ECO:0000256" key="3">
    <source>
        <dbReference type="ARBA" id="ARBA00022630"/>
    </source>
</evidence>
<evidence type="ECO:0000256" key="10">
    <source>
        <dbReference type="RuleBase" id="RU362125"/>
    </source>
</evidence>
<evidence type="ECO:0000256" key="1">
    <source>
        <dbReference type="ARBA" id="ARBA00001974"/>
    </source>
</evidence>
<dbReference type="InterPro" id="IPR025878">
    <property type="entry name" value="Acyl-CoA_dh-like_C_dom"/>
</dbReference>
<dbReference type="Gene3D" id="1.20.140.10">
    <property type="entry name" value="Butyryl-CoA Dehydrogenase, subunit A, domain 3"/>
    <property type="match status" value="1"/>
</dbReference>
<dbReference type="InterPro" id="IPR009075">
    <property type="entry name" value="AcylCo_DH/oxidase_C"/>
</dbReference>
<dbReference type="AlphaFoldDB" id="A0A501PBX9"/>
<dbReference type="InterPro" id="IPR036250">
    <property type="entry name" value="AcylCo_DH-like_C"/>
</dbReference>
<dbReference type="InterPro" id="IPR009100">
    <property type="entry name" value="AcylCoA_DH/oxidase_NM_dom_sf"/>
</dbReference>
<evidence type="ECO:0000256" key="9">
    <source>
        <dbReference type="ARBA" id="ARBA00069043"/>
    </source>
</evidence>
<keyword evidence="16" id="KW-1185">Reference proteome</keyword>
<evidence type="ECO:0000256" key="8">
    <source>
        <dbReference type="ARBA" id="ARBA00066694"/>
    </source>
</evidence>
<dbReference type="GO" id="GO:0050660">
    <property type="term" value="F:flavin adenine dinucleotide binding"/>
    <property type="evidence" value="ECO:0007669"/>
    <property type="project" value="InterPro"/>
</dbReference>
<dbReference type="Gene3D" id="2.40.110.10">
    <property type="entry name" value="Butyryl-CoA Dehydrogenase, subunit A, domain 2"/>
    <property type="match status" value="1"/>
</dbReference>
<dbReference type="SUPFAM" id="SSF56645">
    <property type="entry name" value="Acyl-CoA dehydrogenase NM domain-like"/>
    <property type="match status" value="1"/>
</dbReference>
<comment type="cofactor">
    <cofactor evidence="1 10">
        <name>FAD</name>
        <dbReference type="ChEBI" id="CHEBI:57692"/>
    </cofactor>
</comment>
<comment type="function">
    <text evidence="7">Involved in the assimilation of dimethylsulphoniopropionate (DMSP), an important compound in the fixation of carbon in marine phytoplankton, by mediating the conversion of 3-(methylthio)propanoyl-CoA (MMPA-CoA) to 3-(methylthio)acryloyl-CoA (MTA-CoA).</text>
</comment>
<feature type="domain" description="Acetyl-CoA dehydrogenase-like C-terminal" evidence="14">
    <location>
        <begin position="466"/>
        <end position="592"/>
    </location>
</feature>
<feature type="domain" description="Acyl-CoA oxidase/dehydrogenase middle" evidence="12">
    <location>
        <begin position="162"/>
        <end position="268"/>
    </location>
</feature>
<dbReference type="InterPro" id="IPR006091">
    <property type="entry name" value="Acyl-CoA_Oxase/DH_mid-dom"/>
</dbReference>
<evidence type="ECO:0000313" key="16">
    <source>
        <dbReference type="Proteomes" id="UP000319148"/>
    </source>
</evidence>
<evidence type="ECO:0000259" key="13">
    <source>
        <dbReference type="Pfam" id="PF02771"/>
    </source>
</evidence>
<dbReference type="GO" id="GO:0016627">
    <property type="term" value="F:oxidoreductase activity, acting on the CH-CH group of donors"/>
    <property type="evidence" value="ECO:0007669"/>
    <property type="project" value="InterPro"/>
</dbReference>
<dbReference type="Pfam" id="PF00441">
    <property type="entry name" value="Acyl-CoA_dh_1"/>
    <property type="match status" value="1"/>
</dbReference>
<evidence type="ECO:0000259" key="12">
    <source>
        <dbReference type="Pfam" id="PF02770"/>
    </source>
</evidence>
<feature type="domain" description="Acyl-CoA dehydrogenase/oxidase N-terminal" evidence="13">
    <location>
        <begin position="79"/>
        <end position="157"/>
    </location>
</feature>
<name>A0A501PBX9_9PROT</name>
<dbReference type="Pfam" id="PF12806">
    <property type="entry name" value="Acyl-CoA_dh_C"/>
    <property type="match status" value="1"/>
</dbReference>
<sequence length="600" mass="65392">MAEYVAPTREIRFVLDHVIDMAELLKLEPFQEVSDDLVQAVLEEGGKFSSEKISPLYAVGDRQGSVLADDGVKTPDGFKDAYQAYVENGWNGICGPVEYGGQGMPQVLGTAVQEMMASANQAFTLCPILGQGAVEALEAHGTEEQQKTYMEKLVSGEWTGTMNLTEPQAGSDVGALRTRADPQADGTYRISGQKIFISWGEHDMAENIIHLVLARTPGSPEGTKGISLFIVPKYLINEDGSLGEKNDLRAVSLEHKMGIHASPTCVMSYGDNGNCVGYLIGGENQGMRCMFTMMNNARLNVGILGLCAAERGWQMALDYARDRRQGKAIGSTSEGKSPIIEHADVRRMLMTIKSTTEAVRAIIYLNALALDMGRHHPDGEVRRKYRGLADLLTPISKAYGTDLGVENSSLAVQVFGGMGYIEETGIAQVFRDARIHPIYEGTNGIQAMDLVGRKLAMDGGEHWQAFLGMTEDFIAAMPEIGELAQYRENLSRITADCRESAEWLLAQQKQNMRDVAAGSVPFLRLMSMVVGGYLMAKAAVAAQTRLESGTGNGDEDFLRAKIATVRFYGEQVMPTAFGLKEMVMGGDSLFYAIEDDHMAL</sequence>
<evidence type="ECO:0000256" key="4">
    <source>
        <dbReference type="ARBA" id="ARBA00022827"/>
    </source>
</evidence>
<keyword evidence="4 10" id="KW-0274">FAD</keyword>